<feature type="signal peptide" evidence="2">
    <location>
        <begin position="1"/>
        <end position="24"/>
    </location>
</feature>
<dbReference type="SUPFAM" id="SSF57845">
    <property type="entry name" value="B-box zinc-binding domain"/>
    <property type="match status" value="1"/>
</dbReference>
<comment type="similarity">
    <text evidence="1">Belongs to the AB hydrolase superfamily. AB hydrolase 4 family.</text>
</comment>
<dbReference type="Proteomes" id="UP001164746">
    <property type="component" value="Chromosome 11"/>
</dbReference>
<dbReference type="PANTHER" id="PTHR10794:SF45">
    <property type="entry name" value="MONOACYLGLYCEROL LIPASE ABHD2"/>
    <property type="match status" value="1"/>
</dbReference>
<keyword evidence="5" id="KW-1185">Reference proteome</keyword>
<evidence type="ECO:0000256" key="2">
    <source>
        <dbReference type="SAM" id="SignalP"/>
    </source>
</evidence>
<organism evidence="4 5">
    <name type="scientific">Mya arenaria</name>
    <name type="common">Soft-shell clam</name>
    <dbReference type="NCBI Taxonomy" id="6604"/>
    <lineage>
        <taxon>Eukaryota</taxon>
        <taxon>Metazoa</taxon>
        <taxon>Spiralia</taxon>
        <taxon>Lophotrochozoa</taxon>
        <taxon>Mollusca</taxon>
        <taxon>Bivalvia</taxon>
        <taxon>Autobranchia</taxon>
        <taxon>Heteroconchia</taxon>
        <taxon>Euheterodonta</taxon>
        <taxon>Imparidentia</taxon>
        <taxon>Neoheterodontei</taxon>
        <taxon>Myida</taxon>
        <taxon>Myoidea</taxon>
        <taxon>Myidae</taxon>
        <taxon>Mya</taxon>
    </lineage>
</organism>
<dbReference type="PIRSF" id="PIRSF005211">
    <property type="entry name" value="Ab_hydro_YheT"/>
    <property type="match status" value="1"/>
</dbReference>
<name>A0ABY7FEC4_MYAAR</name>
<dbReference type="InterPro" id="IPR012020">
    <property type="entry name" value="ABHD4"/>
</dbReference>
<dbReference type="Pfam" id="PF00561">
    <property type="entry name" value="Abhydrolase_1"/>
    <property type="match status" value="1"/>
</dbReference>
<dbReference type="EMBL" id="CP111022">
    <property type="protein sequence ID" value="WAR19524.1"/>
    <property type="molecule type" value="Genomic_DNA"/>
</dbReference>
<feature type="chain" id="PRO_5047509416" evidence="2">
    <location>
        <begin position="25"/>
        <end position="503"/>
    </location>
</feature>
<dbReference type="InterPro" id="IPR000073">
    <property type="entry name" value="AB_hydrolase_1"/>
</dbReference>
<proteinExistence type="inferred from homology"/>
<accession>A0ABY7FEC4</accession>
<dbReference type="Gene3D" id="3.40.50.1820">
    <property type="entry name" value="alpha/beta hydrolase"/>
    <property type="match status" value="1"/>
</dbReference>
<evidence type="ECO:0000259" key="3">
    <source>
        <dbReference type="Pfam" id="PF00561"/>
    </source>
</evidence>
<sequence length="503" mass="57533">MGLMGLEWMFISVILGALLRLLQIFSFAENPCLYFKNKNSFVKSILENCPILTSPFKPTLLWGKSGHFQTVVHVLMGKVKPKWPDSKRFHIKMPDGATMSYDLFDPHEEGEKAQFTLALCPGLANSSECTYLRRFSGHAQQHGYRVAILNHLGALRSETLTSPRGQYPHTKIIMVGFSMGGNIVTKYLGENPTHQNDILCGVACVNLHNGYHNKHTVYGRGDIQKWAGFSLDRCDLHGDKLNVHCDDHQQLCCSVCVALRHSAKNLFVQWSNLRRVYTYLMTLNMRRLLSRHKHLLFSKEAQKLFGCFKEDCVFNATSLIRAGYKSAHDYYKDSSSAYYLNNIQVPMLFVNALDDPVCPPDLLKYPREYVEKTDNCIFITTKHGGHLGFFEGGVLVPECITWLDRVIIEYADGVASVYLKGEHPSQTIAVKQVEELSEREIIIDNSENDSREVTLRKREVNQEFTFERAVIDKEVEDKEKRDTLKRGYSYLIVCLKYLAKYIC</sequence>
<reference evidence="4" key="1">
    <citation type="submission" date="2022-11" db="EMBL/GenBank/DDBJ databases">
        <title>Centuries of genome instability and evolution in soft-shell clam transmissible cancer (bioRxiv).</title>
        <authorList>
            <person name="Hart S.F.M."/>
            <person name="Yonemitsu M.A."/>
            <person name="Giersch R.M."/>
            <person name="Beal B.F."/>
            <person name="Arriagada G."/>
            <person name="Davis B.W."/>
            <person name="Ostrander E.A."/>
            <person name="Goff S.P."/>
            <person name="Metzger M.J."/>
        </authorList>
    </citation>
    <scope>NUCLEOTIDE SEQUENCE</scope>
    <source>
        <strain evidence="4">MELC-2E11</strain>
        <tissue evidence="4">Siphon/mantle</tissue>
    </source>
</reference>
<evidence type="ECO:0000256" key="1">
    <source>
        <dbReference type="ARBA" id="ARBA00010884"/>
    </source>
</evidence>
<evidence type="ECO:0000313" key="4">
    <source>
        <dbReference type="EMBL" id="WAR19524.1"/>
    </source>
</evidence>
<dbReference type="InterPro" id="IPR029058">
    <property type="entry name" value="AB_hydrolase_fold"/>
</dbReference>
<keyword evidence="2" id="KW-0732">Signal</keyword>
<dbReference type="InterPro" id="IPR050960">
    <property type="entry name" value="AB_hydrolase_4_sf"/>
</dbReference>
<protein>
    <submittedName>
        <fullName evidence="4">ABHD2-like protein</fullName>
    </submittedName>
</protein>
<feature type="domain" description="AB hydrolase-1" evidence="3">
    <location>
        <begin position="119"/>
        <end position="195"/>
    </location>
</feature>
<gene>
    <name evidence="4" type="ORF">MAR_001362</name>
</gene>
<evidence type="ECO:0000313" key="5">
    <source>
        <dbReference type="Proteomes" id="UP001164746"/>
    </source>
</evidence>
<dbReference type="SUPFAM" id="SSF53474">
    <property type="entry name" value="alpha/beta-Hydrolases"/>
    <property type="match status" value="1"/>
</dbReference>
<dbReference type="PANTHER" id="PTHR10794">
    <property type="entry name" value="ABHYDROLASE DOMAIN-CONTAINING PROTEIN"/>
    <property type="match status" value="1"/>
</dbReference>